<comment type="caution">
    <text evidence="9">The sequence shown here is derived from an EMBL/GenBank/DDBJ whole genome shotgun (WGS) entry which is preliminary data.</text>
</comment>
<accession>A0A7C9PGW4</accession>
<dbReference type="GO" id="GO:0051205">
    <property type="term" value="P:protein insertion into membrane"/>
    <property type="evidence" value="ECO:0007669"/>
    <property type="project" value="UniProtKB-UniRule"/>
</dbReference>
<evidence type="ECO:0000256" key="4">
    <source>
        <dbReference type="ARBA" id="ARBA00023237"/>
    </source>
</evidence>
<dbReference type="PANTHER" id="PTHR37423">
    <property type="entry name" value="SOLUBLE LYTIC MUREIN TRANSGLYCOSYLASE-RELATED"/>
    <property type="match status" value="1"/>
</dbReference>
<feature type="domain" description="Outer membrane lipoprotein BamD-like" evidence="8">
    <location>
        <begin position="37"/>
        <end position="239"/>
    </location>
</feature>
<keyword evidence="7" id="KW-0802">TPR repeat</keyword>
<keyword evidence="4 6" id="KW-0998">Cell outer membrane</keyword>
<evidence type="ECO:0000256" key="6">
    <source>
        <dbReference type="HAMAP-Rule" id="MF_00922"/>
    </source>
</evidence>
<evidence type="ECO:0000256" key="5">
    <source>
        <dbReference type="ARBA" id="ARBA00023288"/>
    </source>
</evidence>
<evidence type="ECO:0000256" key="1">
    <source>
        <dbReference type="ARBA" id="ARBA00022729"/>
    </source>
</evidence>
<reference evidence="9 10" key="1">
    <citation type="submission" date="2020-02" db="EMBL/GenBank/DDBJ databases">
        <title>Ideonella bacterium strain TBM-1.</title>
        <authorList>
            <person name="Chen W.-M."/>
        </authorList>
    </citation>
    <scope>NUCLEOTIDE SEQUENCE [LARGE SCALE GENOMIC DNA]</scope>
    <source>
        <strain evidence="9 10">TBM-1</strain>
    </source>
</reference>
<comment type="similarity">
    <text evidence="6">Belongs to the BamD family.</text>
</comment>
<evidence type="ECO:0000313" key="9">
    <source>
        <dbReference type="EMBL" id="NDY90714.1"/>
    </source>
</evidence>
<dbReference type="PROSITE" id="PS51257">
    <property type="entry name" value="PROKAR_LIPOPROTEIN"/>
    <property type="match status" value="1"/>
</dbReference>
<feature type="repeat" description="TPR" evidence="7">
    <location>
        <begin position="75"/>
        <end position="108"/>
    </location>
</feature>
<dbReference type="EMBL" id="JAAGOH010000005">
    <property type="protein sequence ID" value="NDY90714.1"/>
    <property type="molecule type" value="Genomic_DNA"/>
</dbReference>
<protein>
    <recommendedName>
        <fullName evidence="6">Outer membrane protein assembly factor BamD</fullName>
    </recommendedName>
</protein>
<organism evidence="9 10">
    <name type="scientific">Ideonella livida</name>
    <dbReference type="NCBI Taxonomy" id="2707176"/>
    <lineage>
        <taxon>Bacteria</taxon>
        <taxon>Pseudomonadati</taxon>
        <taxon>Pseudomonadota</taxon>
        <taxon>Betaproteobacteria</taxon>
        <taxon>Burkholderiales</taxon>
        <taxon>Sphaerotilaceae</taxon>
        <taxon>Ideonella</taxon>
    </lineage>
</organism>
<dbReference type="HAMAP" id="MF_00922">
    <property type="entry name" value="OM_assembly_BamD"/>
    <property type="match status" value="1"/>
</dbReference>
<evidence type="ECO:0000256" key="3">
    <source>
        <dbReference type="ARBA" id="ARBA00023139"/>
    </source>
</evidence>
<evidence type="ECO:0000259" key="8">
    <source>
        <dbReference type="Pfam" id="PF13525"/>
    </source>
</evidence>
<keyword evidence="10" id="KW-1185">Reference proteome</keyword>
<dbReference type="InterPro" id="IPR017689">
    <property type="entry name" value="BamD"/>
</dbReference>
<evidence type="ECO:0000256" key="7">
    <source>
        <dbReference type="PROSITE-ProRule" id="PRU00339"/>
    </source>
</evidence>
<dbReference type="PANTHER" id="PTHR37423:SF1">
    <property type="entry name" value="OUTER MEMBRANE PROTEIN ASSEMBLY FACTOR BAMD"/>
    <property type="match status" value="1"/>
</dbReference>
<dbReference type="PROSITE" id="PS50005">
    <property type="entry name" value="TPR"/>
    <property type="match status" value="1"/>
</dbReference>
<evidence type="ECO:0000313" key="10">
    <source>
        <dbReference type="Proteomes" id="UP000484255"/>
    </source>
</evidence>
<name>A0A7C9PGW4_9BURK</name>
<dbReference type="GO" id="GO:0043165">
    <property type="term" value="P:Gram-negative-bacterium-type cell outer membrane assembly"/>
    <property type="evidence" value="ECO:0007669"/>
    <property type="project" value="UniProtKB-UniRule"/>
</dbReference>
<keyword evidence="1 6" id="KW-0732">Signal</keyword>
<dbReference type="SUPFAM" id="SSF48452">
    <property type="entry name" value="TPR-like"/>
    <property type="match status" value="1"/>
</dbReference>
<dbReference type="NCBIfam" id="TIGR03302">
    <property type="entry name" value="OM_YfiO"/>
    <property type="match status" value="1"/>
</dbReference>
<dbReference type="GO" id="GO:1990063">
    <property type="term" value="C:Bam protein complex"/>
    <property type="evidence" value="ECO:0007669"/>
    <property type="project" value="TreeGrafter"/>
</dbReference>
<proteinExistence type="inferred from homology"/>
<sequence>MKVQTHSHPLKLALGALSLAVLSACSTGPKDEELRGSAEKLYADARELMDNGNWGSAIKPLERVESRAGGSLLAQQAQLDLAYAYWKTQEKAQALATLDRFIRLNPSSPGLDYALYLRGLINFQAETGFLSTLGGQNMAERDQQATRDAHQSFKQLVEQFPDSRYAADARLRLDHIVNVLAEYEVHVARHYLRKGAYLASVNRAQLALTTYPQTPAAEDALFVMMQAYDRLGQAMLRDDARRVLERNFPQSELVRNGFRAAEKPWWQLW</sequence>
<dbReference type="CDD" id="cd15830">
    <property type="entry name" value="BamD"/>
    <property type="match status" value="1"/>
</dbReference>
<dbReference type="InterPro" id="IPR039565">
    <property type="entry name" value="BamD-like"/>
</dbReference>
<dbReference type="InterPro" id="IPR011990">
    <property type="entry name" value="TPR-like_helical_dom_sf"/>
</dbReference>
<keyword evidence="3 6" id="KW-0564">Palmitate</keyword>
<dbReference type="Proteomes" id="UP000484255">
    <property type="component" value="Unassembled WGS sequence"/>
</dbReference>
<evidence type="ECO:0000256" key="2">
    <source>
        <dbReference type="ARBA" id="ARBA00023136"/>
    </source>
</evidence>
<comment type="subunit">
    <text evidence="6">Part of the Bam complex.</text>
</comment>
<keyword evidence="2 6" id="KW-0472">Membrane</keyword>
<dbReference type="Pfam" id="PF13525">
    <property type="entry name" value="YfiO"/>
    <property type="match status" value="1"/>
</dbReference>
<dbReference type="InterPro" id="IPR019734">
    <property type="entry name" value="TPR_rpt"/>
</dbReference>
<dbReference type="Gene3D" id="1.25.40.10">
    <property type="entry name" value="Tetratricopeptide repeat domain"/>
    <property type="match status" value="1"/>
</dbReference>
<comment type="function">
    <text evidence="6">Part of the outer membrane protein assembly complex, which is involved in assembly and insertion of beta-barrel proteins into the outer membrane.</text>
</comment>
<gene>
    <name evidence="6" type="primary">bamD</name>
    <name evidence="9" type="ORF">G3A44_05815</name>
</gene>
<dbReference type="AlphaFoldDB" id="A0A7C9PGW4"/>
<comment type="subcellular location">
    <subcellularLocation>
        <location evidence="6">Cell outer membrane</location>
        <topology evidence="6">Lipid-anchor</topology>
    </subcellularLocation>
</comment>
<dbReference type="RefSeq" id="WP_163456574.1">
    <property type="nucleotide sequence ID" value="NZ_JAAGOH010000005.1"/>
</dbReference>
<keyword evidence="5 6" id="KW-0449">Lipoprotein</keyword>